<accession>A0AAD5NFR4</accession>
<organism evidence="4 5">
    <name type="scientific">Acer negundo</name>
    <name type="common">Box elder</name>
    <dbReference type="NCBI Taxonomy" id="4023"/>
    <lineage>
        <taxon>Eukaryota</taxon>
        <taxon>Viridiplantae</taxon>
        <taxon>Streptophyta</taxon>
        <taxon>Embryophyta</taxon>
        <taxon>Tracheophyta</taxon>
        <taxon>Spermatophyta</taxon>
        <taxon>Magnoliopsida</taxon>
        <taxon>eudicotyledons</taxon>
        <taxon>Gunneridae</taxon>
        <taxon>Pentapetalae</taxon>
        <taxon>rosids</taxon>
        <taxon>malvids</taxon>
        <taxon>Sapindales</taxon>
        <taxon>Sapindaceae</taxon>
        <taxon>Hippocastanoideae</taxon>
        <taxon>Acereae</taxon>
        <taxon>Acer</taxon>
    </lineage>
</organism>
<evidence type="ECO:0000313" key="5">
    <source>
        <dbReference type="Proteomes" id="UP001064489"/>
    </source>
</evidence>
<dbReference type="GO" id="GO:0004449">
    <property type="term" value="F:isocitrate dehydrogenase (NAD+) activity"/>
    <property type="evidence" value="ECO:0007669"/>
    <property type="project" value="TreeGrafter"/>
</dbReference>
<protein>
    <recommendedName>
        <fullName evidence="3">Isopropylmalate dehydrogenase-like domain-containing protein</fullName>
    </recommendedName>
</protein>
<evidence type="ECO:0000256" key="2">
    <source>
        <dbReference type="ARBA" id="ARBA00023002"/>
    </source>
</evidence>
<dbReference type="GO" id="GO:0005739">
    <property type="term" value="C:mitochondrion"/>
    <property type="evidence" value="ECO:0007669"/>
    <property type="project" value="TreeGrafter"/>
</dbReference>
<dbReference type="Pfam" id="PF00180">
    <property type="entry name" value="Iso_dh"/>
    <property type="match status" value="1"/>
</dbReference>
<dbReference type="GO" id="GO:0006099">
    <property type="term" value="P:tricarboxylic acid cycle"/>
    <property type="evidence" value="ECO:0007669"/>
    <property type="project" value="TreeGrafter"/>
</dbReference>
<comment type="caution">
    <text evidence="4">The sequence shown here is derived from an EMBL/GenBank/DDBJ whole genome shotgun (WGS) entry which is preliminary data.</text>
</comment>
<dbReference type="SUPFAM" id="SSF53659">
    <property type="entry name" value="Isocitrate/Isopropylmalate dehydrogenase-like"/>
    <property type="match status" value="1"/>
</dbReference>
<sequence>MATHLLRRVLGSRSSQILSATSTNPNSALTVARAYSVENTPIRATLFPGDGIGPEIAESVKKVFTEADVHIDWDEHYVGTEIDPRTQSFLTWESLESVRRNKIGLKGLWQHQLEKTLSLSVKTQKGSTVDLNIKW</sequence>
<gene>
    <name evidence="4" type="ORF">LWI28_027235</name>
</gene>
<evidence type="ECO:0000259" key="3">
    <source>
        <dbReference type="Pfam" id="PF00180"/>
    </source>
</evidence>
<name>A0AAD5NFR4_ACENE</name>
<dbReference type="Gene3D" id="3.40.718.10">
    <property type="entry name" value="Isopropylmalate Dehydrogenase"/>
    <property type="match status" value="1"/>
</dbReference>
<evidence type="ECO:0000313" key="4">
    <source>
        <dbReference type="EMBL" id="KAI9154503.1"/>
    </source>
</evidence>
<reference evidence="4" key="2">
    <citation type="submission" date="2023-02" db="EMBL/GenBank/DDBJ databases">
        <authorList>
            <person name="Swenson N.G."/>
            <person name="Wegrzyn J.L."/>
            <person name="Mcevoy S.L."/>
        </authorList>
    </citation>
    <scope>NUCLEOTIDE SEQUENCE</scope>
    <source>
        <strain evidence="4">91603</strain>
        <tissue evidence="4">Leaf</tissue>
    </source>
</reference>
<proteinExistence type="inferred from homology"/>
<dbReference type="GO" id="GO:0006102">
    <property type="term" value="P:isocitrate metabolic process"/>
    <property type="evidence" value="ECO:0007669"/>
    <property type="project" value="TreeGrafter"/>
</dbReference>
<comment type="similarity">
    <text evidence="1">Belongs to the isocitrate and isopropylmalate dehydrogenases family.</text>
</comment>
<dbReference type="AlphaFoldDB" id="A0AAD5NFR4"/>
<dbReference type="PANTHER" id="PTHR11835">
    <property type="entry name" value="DECARBOXYLATING DEHYDROGENASES-ISOCITRATE, ISOPROPYLMALATE, TARTRATE"/>
    <property type="match status" value="1"/>
</dbReference>
<dbReference type="InterPro" id="IPR024084">
    <property type="entry name" value="IsoPropMal-DH-like_dom"/>
</dbReference>
<feature type="domain" description="Isopropylmalate dehydrogenase-like" evidence="3">
    <location>
        <begin position="45"/>
        <end position="109"/>
    </location>
</feature>
<dbReference type="EMBL" id="JAJSOW010000108">
    <property type="protein sequence ID" value="KAI9154503.1"/>
    <property type="molecule type" value="Genomic_DNA"/>
</dbReference>
<keyword evidence="2" id="KW-0560">Oxidoreductase</keyword>
<dbReference type="PANTHER" id="PTHR11835:SF34">
    <property type="entry name" value="ISOCITRATE DEHYDROGENASE [NAD] SUBUNIT ALPHA, MITOCHONDRIAL"/>
    <property type="match status" value="1"/>
</dbReference>
<dbReference type="Proteomes" id="UP001064489">
    <property type="component" value="Chromosome 11"/>
</dbReference>
<reference evidence="4" key="1">
    <citation type="journal article" date="2022" name="Plant J.">
        <title>Strategies of tolerance reflected in two North American maple genomes.</title>
        <authorList>
            <person name="McEvoy S.L."/>
            <person name="Sezen U.U."/>
            <person name="Trouern-Trend A."/>
            <person name="McMahon S.M."/>
            <person name="Schaberg P.G."/>
            <person name="Yang J."/>
            <person name="Wegrzyn J.L."/>
            <person name="Swenson N.G."/>
        </authorList>
    </citation>
    <scope>NUCLEOTIDE SEQUENCE</scope>
    <source>
        <strain evidence="4">91603</strain>
    </source>
</reference>
<evidence type="ECO:0000256" key="1">
    <source>
        <dbReference type="ARBA" id="ARBA00007769"/>
    </source>
</evidence>
<keyword evidence="5" id="KW-1185">Reference proteome</keyword>